<organism evidence="6 7">
    <name type="scientific">Chitinilyticum piscinae</name>
    <dbReference type="NCBI Taxonomy" id="2866724"/>
    <lineage>
        <taxon>Bacteria</taxon>
        <taxon>Pseudomonadati</taxon>
        <taxon>Pseudomonadota</taxon>
        <taxon>Betaproteobacteria</taxon>
        <taxon>Neisseriales</taxon>
        <taxon>Chitinibacteraceae</taxon>
        <taxon>Chitinilyticum</taxon>
    </lineage>
</organism>
<feature type="domain" description="Histidine kinase" evidence="5">
    <location>
        <begin position="206"/>
        <end position="413"/>
    </location>
</feature>
<dbReference type="Gene3D" id="3.30.565.10">
    <property type="entry name" value="Histidine kinase-like ATPase, C-terminal domain"/>
    <property type="match status" value="1"/>
</dbReference>
<dbReference type="SUPFAM" id="SSF47384">
    <property type="entry name" value="Homodimeric domain of signal transducing histidine kinase"/>
    <property type="match status" value="1"/>
</dbReference>
<dbReference type="SMART" id="SM00387">
    <property type="entry name" value="HATPase_c"/>
    <property type="match status" value="1"/>
</dbReference>
<keyword evidence="7" id="KW-1185">Reference proteome</keyword>
<dbReference type="InterPro" id="IPR036097">
    <property type="entry name" value="HisK_dim/P_sf"/>
</dbReference>
<comment type="caution">
    <text evidence="6">The sequence shown here is derived from an EMBL/GenBank/DDBJ whole genome shotgun (WGS) entry which is preliminary data.</text>
</comment>
<dbReference type="RefSeq" id="WP_194116707.1">
    <property type="nucleotide sequence ID" value="NZ_JADFUA010000007.1"/>
</dbReference>
<dbReference type="Gene3D" id="1.10.287.130">
    <property type="match status" value="1"/>
</dbReference>
<evidence type="ECO:0000313" key="7">
    <source>
        <dbReference type="Proteomes" id="UP000604481"/>
    </source>
</evidence>
<evidence type="ECO:0000256" key="3">
    <source>
        <dbReference type="ARBA" id="ARBA00022553"/>
    </source>
</evidence>
<dbReference type="EC" id="2.7.13.3" evidence="2"/>
<feature type="coiled-coil region" evidence="4">
    <location>
        <begin position="58"/>
        <end position="99"/>
    </location>
</feature>
<keyword evidence="4" id="KW-0175">Coiled coil</keyword>
<dbReference type="SUPFAM" id="SSF55874">
    <property type="entry name" value="ATPase domain of HSP90 chaperone/DNA topoisomerase II/histidine kinase"/>
    <property type="match status" value="1"/>
</dbReference>
<protein>
    <recommendedName>
        <fullName evidence="2">histidine kinase</fullName>
        <ecNumber evidence="2">2.7.13.3</ecNumber>
    </recommendedName>
</protein>
<dbReference type="InterPro" id="IPR004358">
    <property type="entry name" value="Sig_transdc_His_kin-like_C"/>
</dbReference>
<dbReference type="SUPFAM" id="SSF55785">
    <property type="entry name" value="PYP-like sensor domain (PAS domain)"/>
    <property type="match status" value="1"/>
</dbReference>
<evidence type="ECO:0000256" key="1">
    <source>
        <dbReference type="ARBA" id="ARBA00000085"/>
    </source>
</evidence>
<dbReference type="Proteomes" id="UP000604481">
    <property type="component" value="Unassembled WGS sequence"/>
</dbReference>
<evidence type="ECO:0000256" key="4">
    <source>
        <dbReference type="SAM" id="Coils"/>
    </source>
</evidence>
<dbReference type="Pfam" id="PF02518">
    <property type="entry name" value="HATPase_c"/>
    <property type="match status" value="1"/>
</dbReference>
<dbReference type="InterPro" id="IPR003594">
    <property type="entry name" value="HATPase_dom"/>
</dbReference>
<dbReference type="PRINTS" id="PR00344">
    <property type="entry name" value="BCTRLSENSOR"/>
</dbReference>
<comment type="catalytic activity">
    <reaction evidence="1">
        <text>ATP + protein L-histidine = ADP + protein N-phospho-L-histidine.</text>
        <dbReference type="EC" id="2.7.13.3"/>
    </reaction>
</comment>
<evidence type="ECO:0000313" key="6">
    <source>
        <dbReference type="EMBL" id="MBE9610188.1"/>
    </source>
</evidence>
<name>A0A8J7FIX7_9NEIS</name>
<dbReference type="AlphaFoldDB" id="A0A8J7FIX7"/>
<dbReference type="CDD" id="cd00082">
    <property type="entry name" value="HisKA"/>
    <property type="match status" value="1"/>
</dbReference>
<accession>A0A8J7FIX7</accession>
<dbReference type="PROSITE" id="PS50109">
    <property type="entry name" value="HIS_KIN"/>
    <property type="match status" value="1"/>
</dbReference>
<dbReference type="Pfam" id="PF00512">
    <property type="entry name" value="HisKA"/>
    <property type="match status" value="1"/>
</dbReference>
<dbReference type="EMBL" id="JADFUA010000007">
    <property type="protein sequence ID" value="MBE9610188.1"/>
    <property type="molecule type" value="Genomic_DNA"/>
</dbReference>
<dbReference type="Gene3D" id="3.30.450.20">
    <property type="entry name" value="PAS domain"/>
    <property type="match status" value="1"/>
</dbReference>
<reference evidence="6 7" key="1">
    <citation type="submission" date="2020-10" db="EMBL/GenBank/DDBJ databases">
        <title>The genome sequence of Chitinilyticum litopenaei 4Y14.</title>
        <authorList>
            <person name="Liu Y."/>
        </authorList>
    </citation>
    <scope>NUCLEOTIDE SEQUENCE [LARGE SCALE GENOMIC DNA]</scope>
    <source>
        <strain evidence="6 7">4Y14</strain>
    </source>
</reference>
<evidence type="ECO:0000259" key="5">
    <source>
        <dbReference type="PROSITE" id="PS50109"/>
    </source>
</evidence>
<dbReference type="InterPro" id="IPR035965">
    <property type="entry name" value="PAS-like_dom_sf"/>
</dbReference>
<dbReference type="GO" id="GO:0000155">
    <property type="term" value="F:phosphorelay sensor kinase activity"/>
    <property type="evidence" value="ECO:0007669"/>
    <property type="project" value="InterPro"/>
</dbReference>
<dbReference type="InterPro" id="IPR036890">
    <property type="entry name" value="HATPase_C_sf"/>
</dbReference>
<dbReference type="InterPro" id="IPR003661">
    <property type="entry name" value="HisK_dim/P_dom"/>
</dbReference>
<keyword evidence="3" id="KW-0597">Phosphoprotein</keyword>
<dbReference type="CDD" id="cd00075">
    <property type="entry name" value="HATPase"/>
    <property type="match status" value="1"/>
</dbReference>
<dbReference type="PANTHER" id="PTHR43065:SF29">
    <property type="entry name" value="SENSOR PROTEIN KINASE FLES"/>
    <property type="match status" value="1"/>
</dbReference>
<dbReference type="InterPro" id="IPR005467">
    <property type="entry name" value="His_kinase_dom"/>
</dbReference>
<gene>
    <name evidence="6" type="ORF">INR99_12630</name>
</gene>
<dbReference type="PANTHER" id="PTHR43065">
    <property type="entry name" value="SENSOR HISTIDINE KINASE"/>
    <property type="match status" value="1"/>
</dbReference>
<proteinExistence type="predicted"/>
<dbReference type="SMART" id="SM00388">
    <property type="entry name" value="HisKA"/>
    <property type="match status" value="1"/>
</dbReference>
<sequence length="413" mass="45304">MSTSKKNRTASRLFIIEKNHSNKEAELMDSQSERLDPQELEAAFSLFAEASKALSSSYADLQQQVVFLTSQLELANGKLREQLDEKAALSRRLSSLLDQLPAGVVEISAEGRISSLNRAARAMFPGLLADCLWADWVSANLEPVREQEPQLHKAVGKEAWFALAESPVPEESCRLALINDMTDFHRMQQALARHERLVAMGEMSAGLAHQLRTPLATAMLYAGHLQAEQISGPDRQRVAAKLQSRLRHLEVLIGNMLRFVRGQQQEVESCLLADVVKEALLQQSEAIDAAGVQLECVIEDEAVAAVLNRREMVGALGNLLDNALHVAFAGMPLRVRLWRDGSYACISVSDAGPGVSAEQLERLFEPFYTTKKDGTGLGLAIVRNLLVGWGGDVVIDTTRTQGATFILRLPVAS</sequence>
<evidence type="ECO:0000256" key="2">
    <source>
        <dbReference type="ARBA" id="ARBA00012438"/>
    </source>
</evidence>